<evidence type="ECO:0000256" key="3">
    <source>
        <dbReference type="ARBA" id="ARBA00023163"/>
    </source>
</evidence>
<accession>A0A7W2ENW2</accession>
<dbReference type="RefSeq" id="WP_182159874.1">
    <property type="nucleotide sequence ID" value="NZ_JACEZT010000001.1"/>
</dbReference>
<dbReference type="SUPFAM" id="SSF46689">
    <property type="entry name" value="Homeodomain-like"/>
    <property type="match status" value="1"/>
</dbReference>
<dbReference type="EMBL" id="JACEZT010000001">
    <property type="protein sequence ID" value="MBA5635942.1"/>
    <property type="molecule type" value="Genomic_DNA"/>
</dbReference>
<dbReference type="SMART" id="SM00342">
    <property type="entry name" value="HTH_ARAC"/>
    <property type="match status" value="1"/>
</dbReference>
<keyword evidence="6" id="KW-1185">Reference proteome</keyword>
<dbReference type="GO" id="GO:0005829">
    <property type="term" value="C:cytosol"/>
    <property type="evidence" value="ECO:0007669"/>
    <property type="project" value="TreeGrafter"/>
</dbReference>
<dbReference type="PROSITE" id="PS01124">
    <property type="entry name" value="HTH_ARAC_FAMILY_2"/>
    <property type="match status" value="1"/>
</dbReference>
<dbReference type="InterPro" id="IPR009057">
    <property type="entry name" value="Homeodomain-like_sf"/>
</dbReference>
<dbReference type="Proteomes" id="UP000534388">
    <property type="component" value="Unassembled WGS sequence"/>
</dbReference>
<dbReference type="Gene3D" id="1.10.10.60">
    <property type="entry name" value="Homeodomain-like"/>
    <property type="match status" value="1"/>
</dbReference>
<dbReference type="PANTHER" id="PTHR47894:SF1">
    <property type="entry name" value="HTH-TYPE TRANSCRIPTIONAL REGULATOR VQSM"/>
    <property type="match status" value="1"/>
</dbReference>
<dbReference type="Pfam" id="PF12625">
    <property type="entry name" value="Arabinose_bd"/>
    <property type="match status" value="1"/>
</dbReference>
<reference evidence="5 6" key="1">
    <citation type="submission" date="2020-07" db="EMBL/GenBank/DDBJ databases">
        <title>Novel species isolated from subtropical streams in China.</title>
        <authorList>
            <person name="Lu H."/>
        </authorList>
    </citation>
    <scope>NUCLEOTIDE SEQUENCE [LARGE SCALE GENOMIC DNA]</scope>
    <source>
        <strain evidence="5 6">LX20W</strain>
    </source>
</reference>
<name>A0A7W2ENW2_9BURK</name>
<evidence type="ECO:0000259" key="4">
    <source>
        <dbReference type="PROSITE" id="PS01124"/>
    </source>
</evidence>
<evidence type="ECO:0000313" key="6">
    <source>
        <dbReference type="Proteomes" id="UP000534388"/>
    </source>
</evidence>
<keyword evidence="2" id="KW-0238">DNA-binding</keyword>
<evidence type="ECO:0000313" key="5">
    <source>
        <dbReference type="EMBL" id="MBA5635942.1"/>
    </source>
</evidence>
<dbReference type="GO" id="GO:0000976">
    <property type="term" value="F:transcription cis-regulatory region binding"/>
    <property type="evidence" value="ECO:0007669"/>
    <property type="project" value="TreeGrafter"/>
</dbReference>
<dbReference type="PANTHER" id="PTHR47894">
    <property type="entry name" value="HTH-TYPE TRANSCRIPTIONAL REGULATOR GADX"/>
    <property type="match status" value="1"/>
</dbReference>
<dbReference type="AlphaFoldDB" id="A0A7W2ENW2"/>
<keyword evidence="1" id="KW-0805">Transcription regulation</keyword>
<dbReference type="Pfam" id="PF12833">
    <property type="entry name" value="HTH_18"/>
    <property type="match status" value="1"/>
</dbReference>
<dbReference type="InterPro" id="IPR032687">
    <property type="entry name" value="AraC-type_N"/>
</dbReference>
<gene>
    <name evidence="5" type="ORF">H3H37_02625</name>
</gene>
<evidence type="ECO:0000256" key="2">
    <source>
        <dbReference type="ARBA" id="ARBA00023125"/>
    </source>
</evidence>
<dbReference type="GO" id="GO:0003700">
    <property type="term" value="F:DNA-binding transcription factor activity"/>
    <property type="evidence" value="ECO:0007669"/>
    <property type="project" value="InterPro"/>
</dbReference>
<sequence>METVLPLLNYLRTNGGPAASTLSGSLALRLGQSREITCDAWLDLYEQAIAVTGDLALPLHVGASIQPSDYSILGFAAMSCPTLGDAIGIMRRYERLVQDVNATELVIRGQNAELQWLPYLGPIAPIFMQLALASWATLGRGLTGDQCMPFEAHFTFPQPANTDAYVKVFGRPARFQQAATKLVFDRDFLDRPTIFGDAQTNQLLVQKAEEQLLHVTESDFVHRVRQRISANLATGAFGVEAIAQELAISTRRLQQLLASDGSSFRKLMQDIQCQHAKAYLADPSRTLLEIAHLVGYAEQSPFQHAFKLWTGMTPGDYRRTVSAALSGAADR</sequence>
<proteinExistence type="predicted"/>
<protein>
    <submittedName>
        <fullName evidence="5">AraC family transcriptional regulator</fullName>
    </submittedName>
</protein>
<keyword evidence="3" id="KW-0804">Transcription</keyword>
<comment type="caution">
    <text evidence="5">The sequence shown here is derived from an EMBL/GenBank/DDBJ whole genome shotgun (WGS) entry which is preliminary data.</text>
</comment>
<feature type="domain" description="HTH araC/xylS-type" evidence="4">
    <location>
        <begin position="222"/>
        <end position="320"/>
    </location>
</feature>
<organism evidence="5 6">
    <name type="scientific">Rugamonas brunnea</name>
    <dbReference type="NCBI Taxonomy" id="2758569"/>
    <lineage>
        <taxon>Bacteria</taxon>
        <taxon>Pseudomonadati</taxon>
        <taxon>Pseudomonadota</taxon>
        <taxon>Betaproteobacteria</taxon>
        <taxon>Burkholderiales</taxon>
        <taxon>Oxalobacteraceae</taxon>
        <taxon>Telluria group</taxon>
        <taxon>Rugamonas</taxon>
    </lineage>
</organism>
<evidence type="ECO:0000256" key="1">
    <source>
        <dbReference type="ARBA" id="ARBA00023015"/>
    </source>
</evidence>
<dbReference type="InterPro" id="IPR018060">
    <property type="entry name" value="HTH_AraC"/>
</dbReference>